<keyword evidence="4 6" id="KW-1133">Transmembrane helix</keyword>
<proteinExistence type="inferred from homology"/>
<evidence type="ECO:0000256" key="2">
    <source>
        <dbReference type="ARBA" id="ARBA00010631"/>
    </source>
</evidence>
<evidence type="ECO:0000256" key="3">
    <source>
        <dbReference type="ARBA" id="ARBA00022692"/>
    </source>
</evidence>
<keyword evidence="9" id="KW-1185">Reference proteome</keyword>
<sequence length="245" mass="28308">MKKVLMFSYSIVAYLIGFASLLLWILSVSHLIPEISIDQTPTKPFLIALLKNLGLVLLFGLQHSIMARQSFKKTFAKYFPKPIERSTFVLVSGLLLILLVFQWEPMGGTIWSIPEGSMLYYITYVIFFTGWTILFISTFLINHFDLFGLRQTFLELQNKPYTKLDFKVISFYKHVRHPLYFGGIVGLWATSTMTTTHLIFALSLTAYFIIGTLFEERDLKKEFGNTYEDYQAKTSMLIPFLKGKN</sequence>
<dbReference type="Gene3D" id="1.20.120.1630">
    <property type="match status" value="1"/>
</dbReference>
<feature type="transmembrane region" description="Helical" evidence="6">
    <location>
        <begin position="179"/>
        <end position="210"/>
    </location>
</feature>
<accession>A0A918VFF3</accession>
<evidence type="ECO:0000256" key="5">
    <source>
        <dbReference type="ARBA" id="ARBA00023136"/>
    </source>
</evidence>
<dbReference type="PANTHER" id="PTHR31040:SF1">
    <property type="entry name" value="NURIM"/>
    <property type="match status" value="1"/>
</dbReference>
<keyword evidence="5 6" id="KW-0472">Membrane</keyword>
<gene>
    <name evidence="8" type="ORF">GCM10007028_34630</name>
</gene>
<feature type="transmembrane region" description="Helical" evidence="6">
    <location>
        <begin position="121"/>
        <end position="141"/>
    </location>
</feature>
<name>A0A918VFF3_9FLAO</name>
<reference evidence="8" key="1">
    <citation type="journal article" date="2014" name="Int. J. Syst. Evol. Microbiol.">
        <title>Complete genome sequence of Corynebacterium casei LMG S-19264T (=DSM 44701T), isolated from a smear-ripened cheese.</title>
        <authorList>
            <consortium name="US DOE Joint Genome Institute (JGI-PGF)"/>
            <person name="Walter F."/>
            <person name="Albersmeier A."/>
            <person name="Kalinowski J."/>
            <person name="Ruckert C."/>
        </authorList>
    </citation>
    <scope>NUCLEOTIDE SEQUENCE</scope>
    <source>
        <strain evidence="8">KCTC 12710</strain>
    </source>
</reference>
<evidence type="ECO:0000256" key="1">
    <source>
        <dbReference type="ARBA" id="ARBA00004141"/>
    </source>
</evidence>
<reference evidence="8" key="2">
    <citation type="submission" date="2020-09" db="EMBL/GenBank/DDBJ databases">
        <authorList>
            <person name="Sun Q."/>
            <person name="Kim S."/>
        </authorList>
    </citation>
    <scope>NUCLEOTIDE SEQUENCE</scope>
    <source>
        <strain evidence="8">KCTC 12710</strain>
    </source>
</reference>
<dbReference type="Pfam" id="PF07298">
    <property type="entry name" value="NnrU"/>
    <property type="match status" value="1"/>
</dbReference>
<comment type="similarity">
    <text evidence="2">Belongs to the nurim family.</text>
</comment>
<dbReference type="AlphaFoldDB" id="A0A918VFF3"/>
<evidence type="ECO:0000256" key="4">
    <source>
        <dbReference type="ARBA" id="ARBA00022989"/>
    </source>
</evidence>
<dbReference type="EMBL" id="BMWZ01000011">
    <property type="protein sequence ID" value="GGZ93263.1"/>
    <property type="molecule type" value="Genomic_DNA"/>
</dbReference>
<dbReference type="Proteomes" id="UP000636004">
    <property type="component" value="Unassembled WGS sequence"/>
</dbReference>
<feature type="transmembrane region" description="Helical" evidence="6">
    <location>
        <begin position="12"/>
        <end position="32"/>
    </location>
</feature>
<dbReference type="InterPro" id="IPR033580">
    <property type="entry name" value="Nurim-like"/>
</dbReference>
<evidence type="ECO:0000313" key="9">
    <source>
        <dbReference type="Proteomes" id="UP000636004"/>
    </source>
</evidence>
<evidence type="ECO:0000259" key="7">
    <source>
        <dbReference type="Pfam" id="PF07298"/>
    </source>
</evidence>
<feature type="domain" description="NnrU" evidence="7">
    <location>
        <begin position="55"/>
        <end position="234"/>
    </location>
</feature>
<comment type="subcellular location">
    <subcellularLocation>
        <location evidence="1">Membrane</location>
        <topology evidence="1">Multi-pass membrane protein</topology>
    </subcellularLocation>
</comment>
<feature type="transmembrane region" description="Helical" evidence="6">
    <location>
        <begin position="44"/>
        <end position="61"/>
    </location>
</feature>
<feature type="transmembrane region" description="Helical" evidence="6">
    <location>
        <begin position="82"/>
        <end position="101"/>
    </location>
</feature>
<dbReference type="GO" id="GO:0016020">
    <property type="term" value="C:membrane"/>
    <property type="evidence" value="ECO:0007669"/>
    <property type="project" value="UniProtKB-SubCell"/>
</dbReference>
<evidence type="ECO:0000313" key="8">
    <source>
        <dbReference type="EMBL" id="GGZ93263.1"/>
    </source>
</evidence>
<dbReference type="RefSeq" id="WP_189362705.1">
    <property type="nucleotide sequence ID" value="NZ_BMWZ01000011.1"/>
</dbReference>
<dbReference type="InterPro" id="IPR009915">
    <property type="entry name" value="NnrU_dom"/>
</dbReference>
<evidence type="ECO:0000256" key="6">
    <source>
        <dbReference type="SAM" id="Phobius"/>
    </source>
</evidence>
<comment type="caution">
    <text evidence="8">The sequence shown here is derived from an EMBL/GenBank/DDBJ whole genome shotgun (WGS) entry which is preliminary data.</text>
</comment>
<dbReference type="PANTHER" id="PTHR31040">
    <property type="entry name" value="NURIM"/>
    <property type="match status" value="1"/>
</dbReference>
<keyword evidence="3 6" id="KW-0812">Transmembrane</keyword>
<protein>
    <submittedName>
        <fullName evidence="8">Membrane protein</fullName>
    </submittedName>
</protein>
<organism evidence="8 9">
    <name type="scientific">Algibacter mikhailovii</name>
    <dbReference type="NCBI Taxonomy" id="425498"/>
    <lineage>
        <taxon>Bacteria</taxon>
        <taxon>Pseudomonadati</taxon>
        <taxon>Bacteroidota</taxon>
        <taxon>Flavobacteriia</taxon>
        <taxon>Flavobacteriales</taxon>
        <taxon>Flavobacteriaceae</taxon>
        <taxon>Algibacter</taxon>
    </lineage>
</organism>